<organism evidence="2 3">
    <name type="scientific">Panicum virgatum</name>
    <name type="common">Blackwell switchgrass</name>
    <dbReference type="NCBI Taxonomy" id="38727"/>
    <lineage>
        <taxon>Eukaryota</taxon>
        <taxon>Viridiplantae</taxon>
        <taxon>Streptophyta</taxon>
        <taxon>Embryophyta</taxon>
        <taxon>Tracheophyta</taxon>
        <taxon>Spermatophyta</taxon>
        <taxon>Magnoliopsida</taxon>
        <taxon>Liliopsida</taxon>
        <taxon>Poales</taxon>
        <taxon>Poaceae</taxon>
        <taxon>PACMAD clade</taxon>
        <taxon>Panicoideae</taxon>
        <taxon>Panicodae</taxon>
        <taxon>Paniceae</taxon>
        <taxon>Panicinae</taxon>
        <taxon>Panicum</taxon>
        <taxon>Panicum sect. Hiantes</taxon>
    </lineage>
</organism>
<dbReference type="AlphaFoldDB" id="A0A8T0VFM8"/>
<accession>A0A8T0VFM8</accession>
<protein>
    <recommendedName>
        <fullName evidence="4">C2 domain-containing protein</fullName>
    </recommendedName>
</protein>
<evidence type="ECO:0000256" key="1">
    <source>
        <dbReference type="SAM" id="MobiDB-lite"/>
    </source>
</evidence>
<name>A0A8T0VFM8_PANVG</name>
<evidence type="ECO:0008006" key="4">
    <source>
        <dbReference type="Google" id="ProtNLM"/>
    </source>
</evidence>
<feature type="compositionally biased region" description="Basic and acidic residues" evidence="1">
    <location>
        <begin position="179"/>
        <end position="197"/>
    </location>
</feature>
<dbReference type="Proteomes" id="UP000823388">
    <property type="component" value="Chromosome 2N"/>
</dbReference>
<comment type="caution">
    <text evidence="2">The sequence shown here is derived from an EMBL/GenBank/DDBJ whole genome shotgun (WGS) entry which is preliminary data.</text>
</comment>
<evidence type="ECO:0000313" key="2">
    <source>
        <dbReference type="EMBL" id="KAG2635092.1"/>
    </source>
</evidence>
<feature type="region of interest" description="Disordered" evidence="1">
    <location>
        <begin position="129"/>
        <end position="219"/>
    </location>
</feature>
<sequence>MGPKEEGGAAEVVYLYGILEVTVFEAEHLHNAIHGRIMEATEKLQETMGVHCLQHSRLYVDVDVGAARVARTREVEFHPTSPAWNQSFRLHCAYPAAAVTFTLHRQEPAPRRRGRPRRRLRARRARRLGAAGRVLARPPRRRARPRDALLARAGEPPRPHLRARQAHDRGRRVRHRRLGKPERAIAGRQPGQRDRAGELPAGAPERAVRARGGGGGGGGRCTGSGCRCGTSTSWRATPARAVAMMTGPCSWSPRAWSACGRCGGSRSGCGARTRRTGWRTCRATCCRSR</sequence>
<dbReference type="InterPro" id="IPR035892">
    <property type="entry name" value="C2_domain_sf"/>
</dbReference>
<gene>
    <name evidence="2" type="ORF">PVAP13_2NG336012</name>
</gene>
<evidence type="ECO:0000313" key="3">
    <source>
        <dbReference type="Proteomes" id="UP000823388"/>
    </source>
</evidence>
<keyword evidence="3" id="KW-1185">Reference proteome</keyword>
<dbReference type="EMBL" id="CM029040">
    <property type="protein sequence ID" value="KAG2635092.1"/>
    <property type="molecule type" value="Genomic_DNA"/>
</dbReference>
<proteinExistence type="predicted"/>
<feature type="compositionally biased region" description="Basic residues" evidence="1">
    <location>
        <begin position="159"/>
        <end position="178"/>
    </location>
</feature>
<dbReference type="SUPFAM" id="SSF49562">
    <property type="entry name" value="C2 domain (Calcium/lipid-binding domain, CaLB)"/>
    <property type="match status" value="1"/>
</dbReference>
<reference evidence="2 3" key="1">
    <citation type="submission" date="2020-05" db="EMBL/GenBank/DDBJ databases">
        <title>WGS assembly of Panicum virgatum.</title>
        <authorList>
            <person name="Lovell J.T."/>
            <person name="Jenkins J."/>
            <person name="Shu S."/>
            <person name="Juenger T.E."/>
            <person name="Schmutz J."/>
        </authorList>
    </citation>
    <scope>NUCLEOTIDE SEQUENCE [LARGE SCALE GENOMIC DNA]</scope>
    <source>
        <strain evidence="3">cv. AP13</strain>
    </source>
</reference>